<feature type="transmembrane region" description="Helical" evidence="1">
    <location>
        <begin position="272"/>
        <end position="292"/>
    </location>
</feature>
<feature type="transmembrane region" description="Helical" evidence="1">
    <location>
        <begin position="304"/>
        <end position="325"/>
    </location>
</feature>
<proteinExistence type="predicted"/>
<keyword evidence="1" id="KW-0812">Transmembrane</keyword>
<feature type="transmembrane region" description="Helical" evidence="1">
    <location>
        <begin position="331"/>
        <end position="356"/>
    </location>
</feature>
<evidence type="ECO:0000256" key="1">
    <source>
        <dbReference type="SAM" id="Phobius"/>
    </source>
</evidence>
<comment type="caution">
    <text evidence="2">The sequence shown here is derived from an EMBL/GenBank/DDBJ whole genome shotgun (WGS) entry which is preliminary data.</text>
</comment>
<protein>
    <submittedName>
        <fullName evidence="2">Ethanolamine utilization protein EutH</fullName>
    </submittedName>
</protein>
<dbReference type="InterPro" id="IPR007441">
    <property type="entry name" value="EutH"/>
</dbReference>
<organism evidence="2 3">
    <name type="scientific">Bacillus solimangrovi</name>
    <dbReference type="NCBI Taxonomy" id="1305675"/>
    <lineage>
        <taxon>Bacteria</taxon>
        <taxon>Bacillati</taxon>
        <taxon>Bacillota</taxon>
        <taxon>Bacilli</taxon>
        <taxon>Bacillales</taxon>
        <taxon>Bacillaceae</taxon>
        <taxon>Bacillus</taxon>
    </lineage>
</organism>
<evidence type="ECO:0000313" key="3">
    <source>
        <dbReference type="Proteomes" id="UP000095209"/>
    </source>
</evidence>
<dbReference type="OrthoDB" id="9778282at2"/>
<dbReference type="PIRSF" id="PIRSF019466">
    <property type="entry name" value="EutH"/>
    <property type="match status" value="1"/>
</dbReference>
<accession>A0A1E5LD59</accession>
<reference evidence="2 3" key="1">
    <citation type="submission" date="2016-08" db="EMBL/GenBank/DDBJ databases">
        <title>Genome of Bacillus solimangrovi GH2-4.</title>
        <authorList>
            <person name="Lim S."/>
            <person name="Kim B.-C."/>
        </authorList>
    </citation>
    <scope>NUCLEOTIDE SEQUENCE [LARGE SCALE GENOMIC DNA]</scope>
    <source>
        <strain evidence="2 3">GH2-4</strain>
    </source>
</reference>
<dbReference type="RefSeq" id="WP_069717974.1">
    <property type="nucleotide sequence ID" value="NZ_MJEH01000038.1"/>
</dbReference>
<keyword evidence="3" id="KW-1185">Reference proteome</keyword>
<dbReference type="PANTHER" id="PTHR40089:SF1">
    <property type="entry name" value="ETHANOLAMINE PERMEASE EUTH-RELATED"/>
    <property type="match status" value="1"/>
</dbReference>
<keyword evidence="1" id="KW-0472">Membrane</keyword>
<dbReference type="Pfam" id="PF04346">
    <property type="entry name" value="EutH"/>
    <property type="match status" value="1"/>
</dbReference>
<dbReference type="EMBL" id="MJEH01000038">
    <property type="protein sequence ID" value="OEH92014.1"/>
    <property type="molecule type" value="Genomic_DNA"/>
</dbReference>
<dbReference type="GO" id="GO:0034228">
    <property type="term" value="F:ethanolamine transmembrane transporter activity"/>
    <property type="evidence" value="ECO:0007669"/>
    <property type="project" value="InterPro"/>
</dbReference>
<feature type="transmembrane region" description="Helical" evidence="1">
    <location>
        <begin position="65"/>
        <end position="87"/>
    </location>
</feature>
<feature type="transmembrane region" description="Helical" evidence="1">
    <location>
        <begin position="37"/>
        <end position="59"/>
    </location>
</feature>
<feature type="transmembrane region" description="Helical" evidence="1">
    <location>
        <begin position="107"/>
        <end position="131"/>
    </location>
</feature>
<dbReference type="GO" id="GO:0005886">
    <property type="term" value="C:plasma membrane"/>
    <property type="evidence" value="ECO:0007669"/>
    <property type="project" value="TreeGrafter"/>
</dbReference>
<dbReference type="STRING" id="1305675.BFG57_17265"/>
<dbReference type="Proteomes" id="UP000095209">
    <property type="component" value="Unassembled WGS sequence"/>
</dbReference>
<feature type="transmembrane region" description="Helical" evidence="1">
    <location>
        <begin position="168"/>
        <end position="187"/>
    </location>
</feature>
<name>A0A1E5LD59_9BACI</name>
<dbReference type="NCBIfam" id="NF011667">
    <property type="entry name" value="PRK15086.1-3"/>
    <property type="match status" value="1"/>
</dbReference>
<keyword evidence="1" id="KW-1133">Transmembrane helix</keyword>
<feature type="transmembrane region" description="Helical" evidence="1">
    <location>
        <begin position="238"/>
        <end position="260"/>
    </location>
</feature>
<dbReference type="AlphaFoldDB" id="A0A1E5LD59"/>
<dbReference type="PANTHER" id="PTHR40089">
    <property type="entry name" value="ETHANOLAMINE UTILIZATION PROTEIN EUTH"/>
    <property type="match status" value="1"/>
</dbReference>
<sequence length="371" mass="39278">MSINDIILILMVIFFIIGAIDYRLGNRFGYGEKFREGFLAMGPLSLSMLGLVSLAPVLASWLSPIIVPIYTLFGADPAMFAGSLLAIDMGGYALAQELAMTDEAAALSGILLGTMMGPTIVFTIPVALTIIKREDKDIFAKGILIGMMTIPIGSFVGGVVANFETSMLIRNLIPATLFAVIIALGLWRAPQHVVSLFSIFGKVVEWFIIGGLIAAVVQALTGFVLIPNLTPIDEGILIVGKIAIVLAGAFPLVHFITITFNPILKWIGKKMGMNAIASAGVISSLAHVIPTLTMLDKMDNRGKVINIAFAVSGASVLGAHLGFTAGVDSTMIVPMIVGKLVAALSAVIVASLFVNVNNNISYTQSRRSEEV</sequence>
<feature type="transmembrane region" description="Helical" evidence="1">
    <location>
        <begin position="143"/>
        <end position="161"/>
    </location>
</feature>
<gene>
    <name evidence="2" type="ORF">BFG57_17265</name>
</gene>
<feature type="transmembrane region" description="Helical" evidence="1">
    <location>
        <begin position="207"/>
        <end position="226"/>
    </location>
</feature>
<feature type="transmembrane region" description="Helical" evidence="1">
    <location>
        <begin position="6"/>
        <end position="25"/>
    </location>
</feature>
<dbReference type="NCBIfam" id="NF011666">
    <property type="entry name" value="PRK15086.1-2"/>
    <property type="match status" value="1"/>
</dbReference>
<evidence type="ECO:0000313" key="2">
    <source>
        <dbReference type="EMBL" id="OEH92014.1"/>
    </source>
</evidence>